<dbReference type="RefSeq" id="XP_007605083.1">
    <property type="nucleotide sequence ID" value="XM_007605021.1"/>
</dbReference>
<dbReference type="GeneID" id="19882348"/>
<evidence type="ECO:0000313" key="2">
    <source>
        <dbReference type="EMBL" id="ELA41265.1"/>
    </source>
</evidence>
<accession>L2GL81</accession>
<dbReference type="HOGENOM" id="CLU_915865_0_0_1"/>
<keyword evidence="1" id="KW-0472">Membrane</keyword>
<feature type="transmembrane region" description="Helical" evidence="1">
    <location>
        <begin position="175"/>
        <end position="198"/>
    </location>
</feature>
<gene>
    <name evidence="2" type="ORF">VICG_01638</name>
</gene>
<dbReference type="AlphaFoldDB" id="L2GL81"/>
<feature type="transmembrane region" description="Helical" evidence="1">
    <location>
        <begin position="242"/>
        <end position="264"/>
    </location>
</feature>
<dbReference type="VEuPathDB" id="MicrosporidiaDB:VICG_01638"/>
<proteinExistence type="predicted"/>
<reference evidence="3" key="1">
    <citation type="submission" date="2011-05" db="EMBL/GenBank/DDBJ databases">
        <title>The genome sequence of Vittaforma corneae strain ATCC 50505.</title>
        <authorList>
            <consortium name="The Broad Institute Genome Sequencing Platform"/>
            <person name="Cuomo C."/>
            <person name="Didier E."/>
            <person name="Bowers L."/>
            <person name="Young S.K."/>
            <person name="Zeng Q."/>
            <person name="Gargeya S."/>
            <person name="Fitzgerald M."/>
            <person name="Haas B."/>
            <person name="Abouelleil A."/>
            <person name="Alvarado L."/>
            <person name="Arachchi H.M."/>
            <person name="Berlin A."/>
            <person name="Chapman S.B."/>
            <person name="Gearin G."/>
            <person name="Goldberg J."/>
            <person name="Griggs A."/>
            <person name="Gujja S."/>
            <person name="Hansen M."/>
            <person name="Heiman D."/>
            <person name="Howarth C."/>
            <person name="Larimer J."/>
            <person name="Lui A."/>
            <person name="MacDonald P.J.P."/>
            <person name="McCowen C."/>
            <person name="Montmayeur A."/>
            <person name="Murphy C."/>
            <person name="Neiman D."/>
            <person name="Pearson M."/>
            <person name="Priest M."/>
            <person name="Roberts A."/>
            <person name="Saif S."/>
            <person name="Shea T."/>
            <person name="Sisk P."/>
            <person name="Stolte C."/>
            <person name="Sykes S."/>
            <person name="Wortman J."/>
            <person name="Nusbaum C."/>
            <person name="Birren B."/>
        </authorList>
    </citation>
    <scope>NUCLEOTIDE SEQUENCE [LARGE SCALE GENOMIC DNA]</scope>
    <source>
        <strain evidence="3">ATCC 50505</strain>
    </source>
</reference>
<keyword evidence="1" id="KW-1133">Transmembrane helix</keyword>
<feature type="transmembrane region" description="Helical" evidence="1">
    <location>
        <begin position="12"/>
        <end position="29"/>
    </location>
</feature>
<dbReference type="Proteomes" id="UP000011082">
    <property type="component" value="Unassembled WGS sequence"/>
</dbReference>
<organism evidence="2 3">
    <name type="scientific">Vittaforma corneae (strain ATCC 50505)</name>
    <name type="common">Microsporidian parasite</name>
    <name type="synonym">Nosema corneum</name>
    <dbReference type="NCBI Taxonomy" id="993615"/>
    <lineage>
        <taxon>Eukaryota</taxon>
        <taxon>Fungi</taxon>
        <taxon>Fungi incertae sedis</taxon>
        <taxon>Microsporidia</taxon>
        <taxon>Nosematidae</taxon>
        <taxon>Vittaforma</taxon>
    </lineage>
</organism>
<keyword evidence="3" id="KW-1185">Reference proteome</keyword>
<evidence type="ECO:0000313" key="3">
    <source>
        <dbReference type="Proteomes" id="UP000011082"/>
    </source>
</evidence>
<keyword evidence="1" id="KW-0812">Transmembrane</keyword>
<dbReference type="OMA" id="IGLWGPC"/>
<feature type="transmembrane region" description="Helical" evidence="1">
    <location>
        <begin position="49"/>
        <end position="71"/>
    </location>
</feature>
<feature type="transmembrane region" description="Helical" evidence="1">
    <location>
        <begin position="103"/>
        <end position="129"/>
    </location>
</feature>
<sequence>MERESSLKIDSSSVSAPVVVTMVCLYIFFRSMSSTTPAINLIKGKFRSVTGLLLKLSIFSSTVYSIVLYYLSTKFQIDKIALELLQTFDKHYVVNYREYSIDLGLVLVSALKLADILFTSCIFFCISVIAPSTKYSTSTFSNTISIASKLWAVFRIPIVYYADGLGMLINEKLALFMMLVFFNIELMVAAFFVLFLRLRSTGLKKSHSDAGFLSLCLFLYGFLKYSINFIDFPFKIDSNILGLIYSFQYALSISIYLLMAGIVFPRKETSTAAKEKTVIGQSNSVAMLEEVIEFEELQKLKPIN</sequence>
<feature type="transmembrane region" description="Helical" evidence="1">
    <location>
        <begin position="210"/>
        <end position="230"/>
    </location>
</feature>
<dbReference type="InParanoid" id="L2GL81"/>
<dbReference type="OrthoDB" id="2189914at2759"/>
<protein>
    <submittedName>
        <fullName evidence="2">Uncharacterized protein</fullName>
    </submittedName>
</protein>
<name>L2GL81_VITCO</name>
<dbReference type="EMBL" id="JH370146">
    <property type="protein sequence ID" value="ELA41265.1"/>
    <property type="molecule type" value="Genomic_DNA"/>
</dbReference>
<evidence type="ECO:0000256" key="1">
    <source>
        <dbReference type="SAM" id="Phobius"/>
    </source>
</evidence>